<evidence type="ECO:0008006" key="4">
    <source>
        <dbReference type="Google" id="ProtNLM"/>
    </source>
</evidence>
<comment type="caution">
    <text evidence="2">The sequence shown here is derived from an EMBL/GenBank/DDBJ whole genome shotgun (WGS) entry which is preliminary data.</text>
</comment>
<protein>
    <recommendedName>
        <fullName evidence="4">Transposase</fullName>
    </recommendedName>
</protein>
<reference evidence="2 3" key="1">
    <citation type="submission" date="2023-09" db="EMBL/GenBank/DDBJ databases">
        <authorList>
            <person name="Wang M."/>
        </authorList>
    </citation>
    <scope>NUCLEOTIDE SEQUENCE [LARGE SCALE GENOMIC DNA]</scope>
    <source>
        <strain evidence="2">GT-2023</strain>
        <tissue evidence="2">Liver</tissue>
    </source>
</reference>
<feature type="compositionally biased region" description="Polar residues" evidence="1">
    <location>
        <begin position="1"/>
        <end position="10"/>
    </location>
</feature>
<accession>A0ABR3MX05</accession>
<evidence type="ECO:0000256" key="1">
    <source>
        <dbReference type="SAM" id="MobiDB-lite"/>
    </source>
</evidence>
<dbReference type="InterPro" id="IPR012337">
    <property type="entry name" value="RNaseH-like_sf"/>
</dbReference>
<evidence type="ECO:0000313" key="2">
    <source>
        <dbReference type="EMBL" id="KAL1269121.1"/>
    </source>
</evidence>
<dbReference type="PANTHER" id="PTHR45913:SF19">
    <property type="entry name" value="LOW QUALITY PROTEIN: ZINC FINGER BED DOMAIN-CONTAINING PROTEIN 5-LIKE"/>
    <property type="match status" value="1"/>
</dbReference>
<keyword evidence="3" id="KW-1185">Reference proteome</keyword>
<proteinExistence type="predicted"/>
<gene>
    <name evidence="2" type="ORF">QQF64_031410</name>
</gene>
<dbReference type="PANTHER" id="PTHR45913">
    <property type="entry name" value="EPM2A-INTERACTING PROTEIN 1"/>
    <property type="match status" value="1"/>
</dbReference>
<name>A0ABR3MX05_9TELE</name>
<dbReference type="EMBL" id="JAYMGO010000008">
    <property type="protein sequence ID" value="KAL1269121.1"/>
    <property type="molecule type" value="Genomic_DNA"/>
</dbReference>
<dbReference type="Proteomes" id="UP001558613">
    <property type="component" value="Unassembled WGS sequence"/>
</dbReference>
<sequence length="627" mass="70426">MSGKQTSLESFLSGGGKKRKNGNDNEETAAGEKKGGEKVAFNRKYDDSYLKYGFVSTGSSHAPNPLCIICGEKLANESMKPSKLLRHLETKHPALRDKPLDYFERKKREQMGQQQLLKATTSTNTAALRASYLVADRIAKAKKPFTIGEELILPAAKDICREMFGEAAANKIGQIPLSATTVTRRTDDIAEDIEDQLLERVNESPWYALQVDESTDVDNNAILLVYVRYIFQDDVHEDILCVRSLPTNTTGAEIFKSLNDYLSGKLNWLFCVGICTDGAASMTGRLSGLTTRVKEVAPECTSTHCVIHREMLASRKMSPELHSVLNDVVKIINHIKANALNSRLFQQLCEEMEAEHKRLLLHTEVRWLSRGKSLARVYELREPIQRFFSEKKSPLAAHFSDEEWICKLAYLCDMFHLLNELNLSLQGRMTTVFKLADKVSSFKAKLQLWGQRVPKGTFDMFPTLSGHLGNEEPGPSLSQLICDHIALLSAEFERYFPNESDPRTDKEWVRDPFANAPRESSIPLHEEHQLIEIANDGGLKSAFQTSSLASFWSKTKAEYPEIAAKALKCLLPFPTSYLCEVGFSALTATKSKLRSRLDICNTLRVSLSPISPRWDRIISGKQAQCSH</sequence>
<feature type="region of interest" description="Disordered" evidence="1">
    <location>
        <begin position="1"/>
        <end position="35"/>
    </location>
</feature>
<dbReference type="SUPFAM" id="SSF53098">
    <property type="entry name" value="Ribonuclease H-like"/>
    <property type="match status" value="1"/>
</dbReference>
<organism evidence="2 3">
    <name type="scientific">Cirrhinus molitorella</name>
    <name type="common">mud carp</name>
    <dbReference type="NCBI Taxonomy" id="172907"/>
    <lineage>
        <taxon>Eukaryota</taxon>
        <taxon>Metazoa</taxon>
        <taxon>Chordata</taxon>
        <taxon>Craniata</taxon>
        <taxon>Vertebrata</taxon>
        <taxon>Euteleostomi</taxon>
        <taxon>Actinopterygii</taxon>
        <taxon>Neopterygii</taxon>
        <taxon>Teleostei</taxon>
        <taxon>Ostariophysi</taxon>
        <taxon>Cypriniformes</taxon>
        <taxon>Cyprinidae</taxon>
        <taxon>Labeoninae</taxon>
        <taxon>Labeonini</taxon>
        <taxon>Cirrhinus</taxon>
    </lineage>
</organism>
<evidence type="ECO:0000313" key="3">
    <source>
        <dbReference type="Proteomes" id="UP001558613"/>
    </source>
</evidence>